<organism evidence="3 4">
    <name type="scientific">Daphnia galeata</name>
    <dbReference type="NCBI Taxonomy" id="27404"/>
    <lineage>
        <taxon>Eukaryota</taxon>
        <taxon>Metazoa</taxon>
        <taxon>Ecdysozoa</taxon>
        <taxon>Arthropoda</taxon>
        <taxon>Crustacea</taxon>
        <taxon>Branchiopoda</taxon>
        <taxon>Diplostraca</taxon>
        <taxon>Cladocera</taxon>
        <taxon>Anomopoda</taxon>
        <taxon>Daphniidae</taxon>
        <taxon>Daphnia</taxon>
    </lineage>
</organism>
<keyword evidence="1" id="KW-0175">Coiled coil</keyword>
<feature type="coiled-coil region" evidence="1">
    <location>
        <begin position="96"/>
        <end position="130"/>
    </location>
</feature>
<reference evidence="3" key="1">
    <citation type="submission" date="2021-11" db="EMBL/GenBank/DDBJ databases">
        <authorList>
            <person name="Schell T."/>
        </authorList>
    </citation>
    <scope>NUCLEOTIDE SEQUENCE</scope>
    <source>
        <strain evidence="3">M5</strain>
    </source>
</reference>
<dbReference type="Proteomes" id="UP000789390">
    <property type="component" value="Unassembled WGS sequence"/>
</dbReference>
<evidence type="ECO:0000256" key="1">
    <source>
        <dbReference type="SAM" id="Coils"/>
    </source>
</evidence>
<evidence type="ECO:0000313" key="4">
    <source>
        <dbReference type="Proteomes" id="UP000789390"/>
    </source>
</evidence>
<sequence>MPETKIVRLLTASGGIPQSMKTYRTINVSQSGPHASSPQYKVIRVALPQNVVLGKSSQDKIPEISSPRSDEDTDGASLSKNALLARENRLKKKRYINGLEENLSAAKKENQYLAEKLKEKDNTIEELQKEILYFKSILANVQEISGLIKTIKQDSSIPMSTSLRPTTYPLKRRAVVDLSAIQDSKKIKMDRTSESSCGTSTIHDEDDCYDWMPSSPTCQTQLDAESLDVLSNFSEEDINLFGDDTLLPEPSRQAVPLPAGVCLHVFNKQMSLEFCVACATRAQEKWSAQI</sequence>
<evidence type="ECO:0008006" key="5">
    <source>
        <dbReference type="Google" id="ProtNLM"/>
    </source>
</evidence>
<keyword evidence="4" id="KW-1185">Reference proteome</keyword>
<comment type="caution">
    <text evidence="3">The sequence shown here is derived from an EMBL/GenBank/DDBJ whole genome shotgun (WGS) entry which is preliminary data.</text>
</comment>
<evidence type="ECO:0000313" key="3">
    <source>
        <dbReference type="EMBL" id="CAH0108142.1"/>
    </source>
</evidence>
<proteinExistence type="predicted"/>
<dbReference type="EMBL" id="CAKKLH010000281">
    <property type="protein sequence ID" value="CAH0108142.1"/>
    <property type="molecule type" value="Genomic_DNA"/>
</dbReference>
<evidence type="ECO:0000256" key="2">
    <source>
        <dbReference type="SAM" id="MobiDB-lite"/>
    </source>
</evidence>
<feature type="region of interest" description="Disordered" evidence="2">
    <location>
        <begin position="57"/>
        <end position="78"/>
    </location>
</feature>
<dbReference type="AlphaFoldDB" id="A0A8J2RTG9"/>
<dbReference type="OrthoDB" id="6606299at2759"/>
<gene>
    <name evidence="3" type="ORF">DGAL_LOCUS11508</name>
</gene>
<name>A0A8J2RTG9_9CRUS</name>
<accession>A0A8J2RTG9</accession>
<protein>
    <recommendedName>
        <fullName evidence="5">CREB/ATF bZIP transcription factor</fullName>
    </recommendedName>
</protein>